<evidence type="ECO:0000256" key="3">
    <source>
        <dbReference type="ARBA" id="ARBA00022448"/>
    </source>
</evidence>
<proteinExistence type="inferred from homology"/>
<protein>
    <recommendedName>
        <fullName evidence="6">Fe/B12 periplasmic-binding domain-containing protein</fullName>
    </recommendedName>
</protein>
<dbReference type="InterPro" id="IPR051313">
    <property type="entry name" value="Bact_iron-sidero_bind"/>
</dbReference>
<dbReference type="Pfam" id="PF01497">
    <property type="entry name" value="Peripla_BP_2"/>
    <property type="match status" value="1"/>
</dbReference>
<dbReference type="Proteomes" id="UP000242444">
    <property type="component" value="Unassembled WGS sequence"/>
</dbReference>
<gene>
    <name evidence="7" type="ORF">CFN78_18460</name>
</gene>
<evidence type="ECO:0000256" key="2">
    <source>
        <dbReference type="ARBA" id="ARBA00008814"/>
    </source>
</evidence>
<feature type="chain" id="PRO_5013125466" description="Fe/B12 periplasmic-binding domain-containing protein" evidence="5">
    <location>
        <begin position="36"/>
        <end position="331"/>
    </location>
</feature>
<dbReference type="AlphaFoldDB" id="A0A263D048"/>
<comment type="caution">
    <text evidence="7">The sequence shown here is derived from an EMBL/GenBank/DDBJ whole genome shotgun (WGS) entry which is preliminary data.</text>
</comment>
<evidence type="ECO:0000256" key="4">
    <source>
        <dbReference type="ARBA" id="ARBA00022729"/>
    </source>
</evidence>
<keyword evidence="4 5" id="KW-0732">Signal</keyword>
<dbReference type="SUPFAM" id="SSF53807">
    <property type="entry name" value="Helical backbone' metal receptor"/>
    <property type="match status" value="1"/>
</dbReference>
<dbReference type="GO" id="GO:1901678">
    <property type="term" value="P:iron coordination entity transport"/>
    <property type="evidence" value="ECO:0007669"/>
    <property type="project" value="UniProtKB-ARBA"/>
</dbReference>
<dbReference type="PANTHER" id="PTHR30532">
    <property type="entry name" value="IRON III DICITRATE-BINDING PERIPLASMIC PROTEIN"/>
    <property type="match status" value="1"/>
</dbReference>
<dbReference type="EMBL" id="NKYE01000011">
    <property type="protein sequence ID" value="OZM71810.1"/>
    <property type="molecule type" value="Genomic_DNA"/>
</dbReference>
<dbReference type="RefSeq" id="WP_094864093.1">
    <property type="nucleotide sequence ID" value="NZ_NKYE01000011.1"/>
</dbReference>
<keyword evidence="8" id="KW-1185">Reference proteome</keyword>
<evidence type="ECO:0000259" key="6">
    <source>
        <dbReference type="PROSITE" id="PS50983"/>
    </source>
</evidence>
<accession>A0A263D048</accession>
<organism evidence="7 8">
    <name type="scientific">Amycolatopsis antarctica</name>
    <dbReference type="NCBI Taxonomy" id="1854586"/>
    <lineage>
        <taxon>Bacteria</taxon>
        <taxon>Bacillati</taxon>
        <taxon>Actinomycetota</taxon>
        <taxon>Actinomycetes</taxon>
        <taxon>Pseudonocardiales</taxon>
        <taxon>Pseudonocardiaceae</taxon>
        <taxon>Amycolatopsis</taxon>
    </lineage>
</organism>
<evidence type="ECO:0000313" key="8">
    <source>
        <dbReference type="Proteomes" id="UP000242444"/>
    </source>
</evidence>
<evidence type="ECO:0000256" key="5">
    <source>
        <dbReference type="SAM" id="SignalP"/>
    </source>
</evidence>
<reference evidence="7 8" key="1">
    <citation type="submission" date="2017-07" db="EMBL/GenBank/DDBJ databases">
        <title>Amycolatopsis antarcticus sp. nov., isolated from the surface of an Antarcticus brown macroalga.</title>
        <authorList>
            <person name="Wang J."/>
            <person name="Leiva S."/>
            <person name="Huang J."/>
            <person name="Huang Y."/>
        </authorList>
    </citation>
    <scope>NUCLEOTIDE SEQUENCE [LARGE SCALE GENOMIC DNA]</scope>
    <source>
        <strain evidence="7 8">AU-G6</strain>
    </source>
</reference>
<dbReference type="Gene3D" id="3.40.50.1980">
    <property type="entry name" value="Nitrogenase molybdenum iron protein domain"/>
    <property type="match status" value="2"/>
</dbReference>
<evidence type="ECO:0000313" key="7">
    <source>
        <dbReference type="EMBL" id="OZM71810.1"/>
    </source>
</evidence>
<dbReference type="PANTHER" id="PTHR30532:SF25">
    <property type="entry name" value="IRON(III) DICITRATE-BINDING PERIPLASMIC PROTEIN"/>
    <property type="match status" value="1"/>
</dbReference>
<keyword evidence="3" id="KW-0813">Transport</keyword>
<feature type="domain" description="Fe/B12 periplasmic-binding" evidence="6">
    <location>
        <begin position="65"/>
        <end position="331"/>
    </location>
</feature>
<evidence type="ECO:0000256" key="1">
    <source>
        <dbReference type="ARBA" id="ARBA00004196"/>
    </source>
</evidence>
<dbReference type="PROSITE" id="PS51257">
    <property type="entry name" value="PROKAR_LIPOPROTEIN"/>
    <property type="match status" value="1"/>
</dbReference>
<dbReference type="InParanoid" id="A0A263D048"/>
<dbReference type="GO" id="GO:0030288">
    <property type="term" value="C:outer membrane-bounded periplasmic space"/>
    <property type="evidence" value="ECO:0007669"/>
    <property type="project" value="TreeGrafter"/>
</dbReference>
<comment type="subcellular location">
    <subcellularLocation>
        <location evidence="1">Cell envelope</location>
    </subcellularLocation>
</comment>
<sequence length="331" mass="35535">MVTRLQNRVHIGRPARRRGLAAAAAALMLVSTACGSTEEQAEAGGQTRQFETPSGTVEIPAAPQSVVALDQYSLFGLLDVGYTPKAAAGGLAENFAIMPEYAAQYEQMPKVGDPLDIDIEQVGAQAPDLVLGNKFLSLDKHKPEDYQKVAPTAILGGGPGDPAVAWPVWVIQAADAVGKRPEAEALKKQYEDRAAAIKTQYADKLGKLKFALINGGGGKWFLNLDESWGGTILKDLGVQFARAGITDPKNNTPEFSIENLDKLDEADVILYQADYEGTAGADTQAIIDQPAYQNLRAVKAGKSLPTGNFYALHYKAAMKFQDEIEQILKTS</sequence>
<feature type="signal peptide" evidence="5">
    <location>
        <begin position="1"/>
        <end position="35"/>
    </location>
</feature>
<name>A0A263D048_9PSEU</name>
<dbReference type="InterPro" id="IPR002491">
    <property type="entry name" value="ABC_transptr_periplasmic_BD"/>
</dbReference>
<comment type="similarity">
    <text evidence="2">Belongs to the bacterial solute-binding protein 8 family.</text>
</comment>
<dbReference type="PROSITE" id="PS50983">
    <property type="entry name" value="FE_B12_PBP"/>
    <property type="match status" value="1"/>
</dbReference>